<dbReference type="FunFam" id="2.60.40.10:FF:000147">
    <property type="entry name" value="Myosin light chain kinase"/>
    <property type="match status" value="1"/>
</dbReference>
<dbReference type="InterPro" id="IPR036179">
    <property type="entry name" value="Ig-like_dom_sf"/>
</dbReference>
<dbReference type="InterPro" id="IPR013098">
    <property type="entry name" value="Ig_I-set"/>
</dbReference>
<organism evidence="11 12">
    <name type="scientific">Varroa destructor</name>
    <name type="common">Honeybee mite</name>
    <dbReference type="NCBI Taxonomy" id="109461"/>
    <lineage>
        <taxon>Eukaryota</taxon>
        <taxon>Metazoa</taxon>
        <taxon>Ecdysozoa</taxon>
        <taxon>Arthropoda</taxon>
        <taxon>Chelicerata</taxon>
        <taxon>Arachnida</taxon>
        <taxon>Acari</taxon>
        <taxon>Parasitiformes</taxon>
        <taxon>Mesostigmata</taxon>
        <taxon>Gamasina</taxon>
        <taxon>Dermanyssoidea</taxon>
        <taxon>Varroidae</taxon>
        <taxon>Varroa</taxon>
    </lineage>
</organism>
<dbReference type="InterPro" id="IPR003598">
    <property type="entry name" value="Ig_sub2"/>
</dbReference>
<dbReference type="KEGG" id="vde:111254226"/>
<evidence type="ECO:0000256" key="3">
    <source>
        <dbReference type="ARBA" id="ARBA00022490"/>
    </source>
</evidence>
<feature type="region of interest" description="Disordered" evidence="9">
    <location>
        <begin position="1166"/>
        <end position="1217"/>
    </location>
</feature>
<dbReference type="OrthoDB" id="6516924at2759"/>
<feature type="region of interest" description="Disordered" evidence="9">
    <location>
        <begin position="649"/>
        <end position="772"/>
    </location>
</feature>
<keyword evidence="5" id="KW-0547">Nucleotide-binding</keyword>
<proteinExistence type="inferred from homology"/>
<accession>A0A7M7L592</accession>
<dbReference type="FunFam" id="2.60.40.10:FF:000345">
    <property type="entry name" value="Muscle M-line assembly protein unc-89"/>
    <property type="match status" value="1"/>
</dbReference>
<dbReference type="GO" id="GO:0045989">
    <property type="term" value="P:positive regulation of striated muscle contraction"/>
    <property type="evidence" value="ECO:0007669"/>
    <property type="project" value="UniProtKB-ARBA"/>
</dbReference>
<protein>
    <recommendedName>
        <fullName evidence="10">Ig-like domain-containing protein</fullName>
    </recommendedName>
</protein>
<dbReference type="GO" id="GO:0005524">
    <property type="term" value="F:ATP binding"/>
    <property type="evidence" value="ECO:0007669"/>
    <property type="project" value="UniProtKB-KW"/>
</dbReference>
<dbReference type="OMA" id="XPRSRSR"/>
<dbReference type="FunFam" id="2.60.40.10:FF:000425">
    <property type="entry name" value="Myosin light chain kinase"/>
    <property type="match status" value="1"/>
</dbReference>
<feature type="domain" description="Ig-like" evidence="10">
    <location>
        <begin position="181"/>
        <end position="273"/>
    </location>
</feature>
<dbReference type="GeneID" id="111254226"/>
<keyword evidence="4" id="KW-0677">Repeat</keyword>
<reference evidence="11" key="1">
    <citation type="submission" date="2021-01" db="UniProtKB">
        <authorList>
            <consortium name="EnsemblMetazoa"/>
        </authorList>
    </citation>
    <scope>IDENTIFICATION</scope>
</reference>
<feature type="compositionally biased region" description="Basic and acidic residues" evidence="9">
    <location>
        <begin position="664"/>
        <end position="716"/>
    </location>
</feature>
<evidence type="ECO:0000256" key="9">
    <source>
        <dbReference type="SAM" id="MobiDB-lite"/>
    </source>
</evidence>
<evidence type="ECO:0000256" key="4">
    <source>
        <dbReference type="ARBA" id="ARBA00022737"/>
    </source>
</evidence>
<feature type="domain" description="Ig-like" evidence="10">
    <location>
        <begin position="288"/>
        <end position="377"/>
    </location>
</feature>
<dbReference type="GO" id="GO:0040017">
    <property type="term" value="P:positive regulation of locomotion"/>
    <property type="evidence" value="ECO:0007669"/>
    <property type="project" value="UniProtKB-ARBA"/>
</dbReference>
<dbReference type="SMART" id="SM00408">
    <property type="entry name" value="IGc2"/>
    <property type="match status" value="7"/>
</dbReference>
<dbReference type="SMART" id="SM00409">
    <property type="entry name" value="IG"/>
    <property type="match status" value="7"/>
</dbReference>
<comment type="similarity">
    <text evidence="2">Belongs to the protein kinase superfamily. CAMK Ser/Thr protein kinase family.</text>
</comment>
<keyword evidence="8" id="KW-0393">Immunoglobulin domain</keyword>
<dbReference type="FunFam" id="2.60.40.10:FF:000080">
    <property type="entry name" value="Myosin light chain kinase, smooth muscle"/>
    <property type="match status" value="2"/>
</dbReference>
<feature type="domain" description="Ig-like" evidence="10">
    <location>
        <begin position="497"/>
        <end position="586"/>
    </location>
</feature>
<dbReference type="InterPro" id="IPR003599">
    <property type="entry name" value="Ig_sub"/>
</dbReference>
<dbReference type="Proteomes" id="UP000594260">
    <property type="component" value="Unplaced"/>
</dbReference>
<dbReference type="InParanoid" id="A0A7M7L592"/>
<evidence type="ECO:0000256" key="2">
    <source>
        <dbReference type="ARBA" id="ARBA00006692"/>
    </source>
</evidence>
<comment type="subcellular location">
    <subcellularLocation>
        <location evidence="1">Cytoplasm</location>
        <location evidence="1">Myofibril</location>
        <location evidence="1">Sarcomere</location>
        <location evidence="1">A band</location>
    </subcellularLocation>
</comment>
<evidence type="ECO:0000256" key="5">
    <source>
        <dbReference type="ARBA" id="ARBA00022741"/>
    </source>
</evidence>
<dbReference type="InterPro" id="IPR007110">
    <property type="entry name" value="Ig-like_dom"/>
</dbReference>
<name>A0A7M7L592_VARDE</name>
<evidence type="ECO:0000256" key="6">
    <source>
        <dbReference type="ARBA" id="ARBA00022840"/>
    </source>
</evidence>
<dbReference type="EnsemblMetazoa" id="XM_022814847">
    <property type="protein sequence ID" value="XP_022670582"/>
    <property type="gene ID" value="LOC111254226"/>
</dbReference>
<dbReference type="AlphaFoldDB" id="A0A7M7L592"/>
<dbReference type="RefSeq" id="XP_022670582.1">
    <property type="nucleotide sequence ID" value="XM_022814847.1"/>
</dbReference>
<dbReference type="Gene3D" id="2.60.40.10">
    <property type="entry name" value="Immunoglobulins"/>
    <property type="match status" value="7"/>
</dbReference>
<dbReference type="GO" id="GO:0045214">
    <property type="term" value="P:sarcomere organization"/>
    <property type="evidence" value="ECO:0007669"/>
    <property type="project" value="UniProtKB-ARBA"/>
</dbReference>
<keyword evidence="12" id="KW-1185">Reference proteome</keyword>
<evidence type="ECO:0000256" key="7">
    <source>
        <dbReference type="ARBA" id="ARBA00023157"/>
    </source>
</evidence>
<keyword evidence="6" id="KW-0067">ATP-binding</keyword>
<keyword evidence="3" id="KW-0963">Cytoplasm</keyword>
<dbReference type="GO" id="GO:0031430">
    <property type="term" value="C:M band"/>
    <property type="evidence" value="ECO:0007669"/>
    <property type="project" value="UniProtKB-ARBA"/>
</dbReference>
<feature type="compositionally biased region" description="Low complexity" evidence="9">
    <location>
        <begin position="745"/>
        <end position="760"/>
    </location>
</feature>
<feature type="domain" description="Ig-like" evidence="10">
    <location>
        <begin position="763"/>
        <end position="862"/>
    </location>
</feature>
<dbReference type="CDD" id="cd00096">
    <property type="entry name" value="Ig"/>
    <property type="match status" value="1"/>
</dbReference>
<feature type="compositionally biased region" description="Polar residues" evidence="9">
    <location>
        <begin position="725"/>
        <end position="734"/>
    </location>
</feature>
<evidence type="ECO:0000259" key="10">
    <source>
        <dbReference type="PROSITE" id="PS50835"/>
    </source>
</evidence>
<dbReference type="SUPFAM" id="SSF48726">
    <property type="entry name" value="Immunoglobulin"/>
    <property type="match status" value="7"/>
</dbReference>
<feature type="domain" description="Ig-like" evidence="10">
    <location>
        <begin position="891"/>
        <end position="982"/>
    </location>
</feature>
<dbReference type="GO" id="GO:0007525">
    <property type="term" value="P:somatic muscle development"/>
    <property type="evidence" value="ECO:0007669"/>
    <property type="project" value="UniProtKB-ARBA"/>
</dbReference>
<evidence type="ECO:0000256" key="1">
    <source>
        <dbReference type="ARBA" id="ARBA00004161"/>
    </source>
</evidence>
<feature type="region of interest" description="Disordered" evidence="9">
    <location>
        <begin position="1"/>
        <end position="93"/>
    </location>
</feature>
<feature type="domain" description="Ig-like" evidence="10">
    <location>
        <begin position="85"/>
        <end position="173"/>
    </location>
</feature>
<keyword evidence="7" id="KW-1015">Disulfide bond</keyword>
<dbReference type="GO" id="GO:0060298">
    <property type="term" value="P:positive regulation of sarcomere organization"/>
    <property type="evidence" value="ECO:0007669"/>
    <property type="project" value="UniProtKB-ARBA"/>
</dbReference>
<dbReference type="PROSITE" id="PS50835">
    <property type="entry name" value="IG_LIKE"/>
    <property type="match status" value="7"/>
</dbReference>
<evidence type="ECO:0000313" key="12">
    <source>
        <dbReference type="Proteomes" id="UP000594260"/>
    </source>
</evidence>
<dbReference type="InterPro" id="IPR013783">
    <property type="entry name" value="Ig-like_fold"/>
</dbReference>
<dbReference type="Pfam" id="PF07679">
    <property type="entry name" value="I-set"/>
    <property type="match status" value="7"/>
</dbReference>
<feature type="region of interest" description="Disordered" evidence="9">
    <location>
        <begin position="1069"/>
        <end position="1088"/>
    </location>
</feature>
<dbReference type="PANTHER" id="PTHR47633">
    <property type="entry name" value="IMMUNOGLOBULIN"/>
    <property type="match status" value="1"/>
</dbReference>
<feature type="domain" description="Ig-like" evidence="10">
    <location>
        <begin position="395"/>
        <end position="483"/>
    </location>
</feature>
<evidence type="ECO:0000313" key="11">
    <source>
        <dbReference type="EnsemblMetazoa" id="XP_022670582"/>
    </source>
</evidence>
<sequence length="1217" mass="135002">MRSVRSSLGGISFTSSPPPPIPNCFDLKSRKRPGDRQPLPVTPHTATTASNFPHGLQGLGGPGPQENQGLPSKIAKMTPSPAAPPSFIEEPTPRQISPNEVIFQGRVQGDPLPEVRWAVDNRTLVSGGDVQTSVSSDGVFYLRLINIQPHDAGRYTCTASNEHGQVTTTNVLYVKDRGQRPIFIEPLKPVETTDGSPVLLQCRVIGNPSPSISWFQNRREIRSSEEFRISFNPTTGICQLVIAEVYPDDQGVYACRASNPFGEDETTAPLTVTDVELLESCSDLNVQPRFVLPLQPRTVSEGEPIEMKVEVVAVPAPAIQWFFHGRPIISARDHMITGHKGCKSKLTIPEVFPEDAGPYEVLALNPAGRATSAANLSVTEHTAMDEQTATASHKPTFVLHLQPITVTEGQRAVLRAQVSAVPAAQISWYHNYRLIKPSRDFQVISERNRSTLIVNEVFPDDEGEFTCTAVNSFGMAQSKATLVVEKIVSPDDELESPRILSPLQPLSVMDGSEAKFSVVISGHPQPKVTWFHNDIEVKANDDIWMTQRSDGYCELFISEVFPEDMGEYVCKVSNKAGTVYTRTTLTVESYEYVPDSEVATFSQSLDTTMESIHTASLSFSEELDTDADFSIEIPDLPMDEPLSTSELAKLSTKQKPPTGKPPRHGPESLHDSQQPRRSGRRGDRPNRRPDSRTRTPTRGEHEHRPRSSRKDKDKKPLCGHRRGTPDSSRPSIWSPTRKPSDASEHSVSASLSASTPAAHSWSPRRSSTPGTAAKFDVPLEDVIVPLGQPATLDAKVSGHPRPKVTWYKNGEVIRWTPDCQISYETSGISTLTVQRTQLDDFGFYACECKNAYGVDMTECELVQLDMKSMCPIRKVPSHDHKLKLDFKPQKPKFERELYPEYVKPLGTPVTLEVIARGRPKPTFTWYFNSTKIRIGSSTKYIVTVLNDRCMLQILELSKDTEGLYTCRAVNEHGESTTTTRITIGEYEEMVTPSPIDSIGQRPQEDVVSSIRSDEYVEHYTPALGEQLQRPTEITADDFVMLHYTVGTTQTTDTATTVTQRTATSREDITGMNQRGPQLPQAAKPGSPIPSRVQYMPGPISGFAQEEIPQLQPQPTTKTMIEQAREYLIKMIPKPVWQFSMWSADQSNVCQPGEAIEKPAHPAPAWPREAIQPRLPGEEIPQAPQYPTVRDADQRSQALFPGQELPSYLQTAALRQPQ</sequence>
<evidence type="ECO:0000256" key="8">
    <source>
        <dbReference type="ARBA" id="ARBA00023319"/>
    </source>
</evidence>
<dbReference type="FunFam" id="2.60.40.10:FF:000107">
    <property type="entry name" value="Myosin, light chain kinase a"/>
    <property type="match status" value="2"/>
</dbReference>